<dbReference type="Proteomes" id="UP001177670">
    <property type="component" value="Unassembled WGS sequence"/>
</dbReference>
<proteinExistence type="predicted"/>
<sequence>RGLGFSSTRSAFRTQSLTTRLLMGEPVLITDANRLPGNFQLFPRSGLAKTVSPSGRAERDEGSKVKPSLIAETRLEPTDLPNQLISRRSFAITLRRLHTERPTTGSSERTVNEISCIWIDFSVLQKCKNVKVTQQAFKTINFKATRFRTFETK</sequence>
<feature type="non-terminal residue" evidence="1">
    <location>
        <position position="1"/>
    </location>
</feature>
<protein>
    <submittedName>
        <fullName evidence="1">Uncharacterized protein</fullName>
    </submittedName>
</protein>
<accession>A0AA40FES7</accession>
<name>A0AA40FES7_9HYME</name>
<comment type="caution">
    <text evidence="1">The sequence shown here is derived from an EMBL/GenBank/DDBJ whole genome shotgun (WGS) entry which is preliminary data.</text>
</comment>
<evidence type="ECO:0000313" key="1">
    <source>
        <dbReference type="EMBL" id="KAK1117697.1"/>
    </source>
</evidence>
<dbReference type="EMBL" id="JAHYIQ010000048">
    <property type="protein sequence ID" value="KAK1117697.1"/>
    <property type="molecule type" value="Genomic_DNA"/>
</dbReference>
<keyword evidence="2" id="KW-1185">Reference proteome</keyword>
<feature type="non-terminal residue" evidence="1">
    <location>
        <position position="153"/>
    </location>
</feature>
<reference evidence="1" key="1">
    <citation type="submission" date="2021-10" db="EMBL/GenBank/DDBJ databases">
        <title>Melipona bicolor Genome sequencing and assembly.</title>
        <authorList>
            <person name="Araujo N.S."/>
            <person name="Arias M.C."/>
        </authorList>
    </citation>
    <scope>NUCLEOTIDE SEQUENCE</scope>
    <source>
        <strain evidence="1">USP_2M_L1-L4_2017</strain>
        <tissue evidence="1">Whole body</tissue>
    </source>
</reference>
<evidence type="ECO:0000313" key="2">
    <source>
        <dbReference type="Proteomes" id="UP001177670"/>
    </source>
</evidence>
<gene>
    <name evidence="1" type="ORF">K0M31_015640</name>
</gene>
<organism evidence="1 2">
    <name type="scientific">Melipona bicolor</name>
    <dbReference type="NCBI Taxonomy" id="60889"/>
    <lineage>
        <taxon>Eukaryota</taxon>
        <taxon>Metazoa</taxon>
        <taxon>Ecdysozoa</taxon>
        <taxon>Arthropoda</taxon>
        <taxon>Hexapoda</taxon>
        <taxon>Insecta</taxon>
        <taxon>Pterygota</taxon>
        <taxon>Neoptera</taxon>
        <taxon>Endopterygota</taxon>
        <taxon>Hymenoptera</taxon>
        <taxon>Apocrita</taxon>
        <taxon>Aculeata</taxon>
        <taxon>Apoidea</taxon>
        <taxon>Anthophila</taxon>
        <taxon>Apidae</taxon>
        <taxon>Melipona</taxon>
    </lineage>
</organism>
<dbReference type="AlphaFoldDB" id="A0AA40FES7"/>